<evidence type="ECO:0000313" key="1">
    <source>
        <dbReference type="EMBL" id="SOY32924.1"/>
    </source>
</evidence>
<organism evidence="1 2">
    <name type="scientific">Acetatifactor muris</name>
    <dbReference type="NCBI Taxonomy" id="879566"/>
    <lineage>
        <taxon>Bacteria</taxon>
        <taxon>Bacillati</taxon>
        <taxon>Bacillota</taxon>
        <taxon>Clostridia</taxon>
        <taxon>Lachnospirales</taxon>
        <taxon>Lachnospiraceae</taxon>
        <taxon>Acetatifactor</taxon>
    </lineage>
</organism>
<dbReference type="EMBL" id="OFSM01000099">
    <property type="protein sequence ID" value="SOY32924.1"/>
    <property type="molecule type" value="Genomic_DNA"/>
</dbReference>
<name>A0A2K4ZR11_9FIRM</name>
<evidence type="ECO:0008006" key="3">
    <source>
        <dbReference type="Google" id="ProtNLM"/>
    </source>
</evidence>
<protein>
    <recommendedName>
        <fullName evidence="3">Phosphoadenosine phosphosulphate reductase domain-containing protein</fullName>
    </recommendedName>
</protein>
<evidence type="ECO:0000313" key="2">
    <source>
        <dbReference type="Proteomes" id="UP000236311"/>
    </source>
</evidence>
<gene>
    <name evidence="1" type="ORF">AMURIS_05692</name>
</gene>
<reference evidence="1 2" key="1">
    <citation type="submission" date="2018-01" db="EMBL/GenBank/DDBJ databases">
        <authorList>
            <person name="Gaut B.S."/>
            <person name="Morton B.R."/>
            <person name="Clegg M.T."/>
            <person name="Duvall M.R."/>
        </authorList>
    </citation>
    <scope>NUCLEOTIDE SEQUENCE [LARGE SCALE GENOMIC DNA]</scope>
    <source>
        <strain evidence="1">GP69</strain>
    </source>
</reference>
<keyword evidence="2" id="KW-1185">Reference proteome</keyword>
<dbReference type="Proteomes" id="UP000236311">
    <property type="component" value="Unassembled WGS sequence"/>
</dbReference>
<dbReference type="AlphaFoldDB" id="A0A2K4ZR11"/>
<dbReference type="SUPFAM" id="SSF52402">
    <property type="entry name" value="Adenine nucleotide alpha hydrolases-like"/>
    <property type="match status" value="1"/>
</dbReference>
<accession>A0A2K4ZR11</accession>
<proteinExistence type="predicted"/>
<sequence length="160" mass="18945">MVLRILEENLPLDEVIFFDTGMEFDSIYHNRDKMKRLLAENKILFSELSSKNHFLFDMFVRPINYRDPQSKPYPIHYGYDWCGGRGIRWGTSGKLSAIMNHYKKYYPNEEITEYVGIATDELGRTRENNRIGVSKAYPLVDWGMTERLSYILLRSWMELG</sequence>